<dbReference type="GO" id="GO:0071897">
    <property type="term" value="P:DNA biosynthetic process"/>
    <property type="evidence" value="ECO:0007669"/>
    <property type="project" value="UniProtKB-ARBA"/>
</dbReference>
<dbReference type="InterPro" id="IPR000477">
    <property type="entry name" value="RT_dom"/>
</dbReference>
<dbReference type="Gene3D" id="3.60.10.10">
    <property type="entry name" value="Endonuclease/exonuclease/phosphatase"/>
    <property type="match status" value="1"/>
</dbReference>
<reference evidence="2 3" key="1">
    <citation type="submission" date="2023-03" db="EMBL/GenBank/DDBJ databases">
        <title>Genome insight into feeding habits of ladybird beetles.</title>
        <authorList>
            <person name="Li H.-S."/>
            <person name="Huang Y.-H."/>
            <person name="Pang H."/>
        </authorList>
    </citation>
    <scope>NUCLEOTIDE SEQUENCE [LARGE SCALE GENOMIC DNA]</scope>
    <source>
        <strain evidence="2">SYSU_2023b</strain>
        <tissue evidence="2">Whole body</tissue>
    </source>
</reference>
<organism evidence="2 3">
    <name type="scientific">Henosepilachna vigintioctopunctata</name>
    <dbReference type="NCBI Taxonomy" id="420089"/>
    <lineage>
        <taxon>Eukaryota</taxon>
        <taxon>Metazoa</taxon>
        <taxon>Ecdysozoa</taxon>
        <taxon>Arthropoda</taxon>
        <taxon>Hexapoda</taxon>
        <taxon>Insecta</taxon>
        <taxon>Pterygota</taxon>
        <taxon>Neoptera</taxon>
        <taxon>Endopterygota</taxon>
        <taxon>Coleoptera</taxon>
        <taxon>Polyphaga</taxon>
        <taxon>Cucujiformia</taxon>
        <taxon>Coccinelloidea</taxon>
        <taxon>Coccinellidae</taxon>
        <taxon>Epilachninae</taxon>
        <taxon>Epilachnini</taxon>
        <taxon>Henosepilachna</taxon>
    </lineage>
</organism>
<feature type="domain" description="Reverse transcriptase" evidence="1">
    <location>
        <begin position="454"/>
        <end position="730"/>
    </location>
</feature>
<dbReference type="Pfam" id="PF00078">
    <property type="entry name" value="RVT_1"/>
    <property type="match status" value="1"/>
</dbReference>
<dbReference type="PANTHER" id="PTHR33332">
    <property type="entry name" value="REVERSE TRANSCRIPTASE DOMAIN-CONTAINING PROTEIN"/>
    <property type="match status" value="1"/>
</dbReference>
<evidence type="ECO:0000313" key="3">
    <source>
        <dbReference type="Proteomes" id="UP001431783"/>
    </source>
</evidence>
<evidence type="ECO:0000259" key="1">
    <source>
        <dbReference type="PROSITE" id="PS50878"/>
    </source>
</evidence>
<name>A0AAW1UG44_9CUCU</name>
<dbReference type="GO" id="GO:0003824">
    <property type="term" value="F:catalytic activity"/>
    <property type="evidence" value="ECO:0007669"/>
    <property type="project" value="InterPro"/>
</dbReference>
<comment type="caution">
    <text evidence="2">The sequence shown here is derived from an EMBL/GenBank/DDBJ whole genome shotgun (WGS) entry which is preliminary data.</text>
</comment>
<dbReference type="SUPFAM" id="SSF56219">
    <property type="entry name" value="DNase I-like"/>
    <property type="match status" value="1"/>
</dbReference>
<dbReference type="InterPro" id="IPR043502">
    <property type="entry name" value="DNA/RNA_pol_sf"/>
</dbReference>
<dbReference type="EMBL" id="JARQZJ010000078">
    <property type="protein sequence ID" value="KAK9882596.1"/>
    <property type="molecule type" value="Genomic_DNA"/>
</dbReference>
<dbReference type="PROSITE" id="PS50878">
    <property type="entry name" value="RT_POL"/>
    <property type="match status" value="1"/>
</dbReference>
<dbReference type="AlphaFoldDB" id="A0AAW1UG44"/>
<dbReference type="InterPro" id="IPR005135">
    <property type="entry name" value="Endo/exonuclease/phosphatase"/>
</dbReference>
<dbReference type="InterPro" id="IPR036691">
    <property type="entry name" value="Endo/exonu/phosph_ase_sf"/>
</dbReference>
<sequence>MLIKQFTKNNAIHAICVTEHWKTSEQMENYGIKDFVLSSAYCRSDNEHGGSAIYLKNGCIFKERKDLVNMSVKRVIEIAAVDLNYEGNLITILSLYRPPGNTETFFKIFEQVLDIICWNKNTVIIGGDFNIDQMNEVDVNRAILRDLLNSFGVFLTIQTPTRTTSTSKSCLDNIFTNNLQYQSQNIPTYMSDHNTAQLISINFTNKTETKQYIHRRIMNKENLDNLRERLKKVNWNQIHEYDDKDVDTQWNCFSELFQTEFQISYPLRCMLLKNKKTQTQAENSDKIRTCKTRLDILHTCKSKNNIFQEAYKQVKKEYDNLLRQEKHQRYRERIISSHNKSKTLWNIVKEIKGTEKKHAIQVPGEPKRVANNFNSYFLTSTQNMATTTICDDLDNNIKRNPNSLVFQQISEEELIKLGATLKNKSSCGKDGIPTSIMKACLEEVAKPVTFIINNSLKYGIFPEELKSAIVKPIYKKGDKEEMENYRPISLLPAFSKLFELVISKQLISFLSQHSILSTSQHAYVRGYSTQTAIYEFIANIVHALEDSDIAIGLFLDLSRAFDSLNHGYIFKKMEQYGIRGTSLEWFKSYLHFRTQTVSINTDTSEVNSETLPIEFGVPQGSILGPIIFIIFINDLSDKLTNNHVSVINYADDTNILLRSTNCFEATQLTMNTLSQANEWFINNQLCMNKQKTQATLFKTSHASFVTPKLISVQGEKLNLDKTVKLLGVWMDESLKWNKHIEELSKRLSSNCYSLGVLNKYLDKESLKIVYQASFESRIRYGCMFYGNASNIDNVARLQKRALRYILKMKSADSCRGKFCENGLLTIAAIHIQECLLFLFKNKHRFEQKTSTEYNTRTTQLKYPAHKLAFTERCPEYMCTRYFNKIRPTMRAEKNIKKFKSLVYEMLLKMEPYSVKEFLDYNMERLPTGSS</sequence>
<proteinExistence type="predicted"/>
<dbReference type="Proteomes" id="UP001431783">
    <property type="component" value="Unassembled WGS sequence"/>
</dbReference>
<dbReference type="CDD" id="cd01650">
    <property type="entry name" value="RT_nLTR_like"/>
    <property type="match status" value="1"/>
</dbReference>
<dbReference type="Pfam" id="PF14529">
    <property type="entry name" value="Exo_endo_phos_2"/>
    <property type="match status" value="1"/>
</dbReference>
<evidence type="ECO:0000313" key="2">
    <source>
        <dbReference type="EMBL" id="KAK9882596.1"/>
    </source>
</evidence>
<gene>
    <name evidence="2" type="ORF">WA026_022224</name>
</gene>
<dbReference type="SUPFAM" id="SSF56672">
    <property type="entry name" value="DNA/RNA polymerases"/>
    <property type="match status" value="1"/>
</dbReference>
<keyword evidence="3" id="KW-1185">Reference proteome</keyword>
<protein>
    <recommendedName>
        <fullName evidence="1">Reverse transcriptase domain-containing protein</fullName>
    </recommendedName>
</protein>
<accession>A0AAW1UG44</accession>